<keyword evidence="6" id="KW-0906">Nuclear pore complex</keyword>
<gene>
    <name evidence="9" type="ORF">NQ318_021564</name>
</gene>
<protein>
    <recommendedName>
        <fullName evidence="11">Nuclear pore complex protein Nup88</fullName>
    </recommendedName>
</protein>
<evidence type="ECO:0008006" key="11">
    <source>
        <dbReference type="Google" id="ProtNLM"/>
    </source>
</evidence>
<dbReference type="EMBL" id="JAPWTK010000089">
    <property type="protein sequence ID" value="KAJ8951120.1"/>
    <property type="molecule type" value="Genomic_DNA"/>
</dbReference>
<comment type="subcellular location">
    <subcellularLocation>
        <location evidence="1">Nucleus</location>
        <location evidence="1">Nuclear pore complex</location>
    </subcellularLocation>
</comment>
<evidence type="ECO:0000313" key="9">
    <source>
        <dbReference type="EMBL" id="KAJ8951120.1"/>
    </source>
</evidence>
<evidence type="ECO:0000313" key="10">
    <source>
        <dbReference type="Proteomes" id="UP001162162"/>
    </source>
</evidence>
<evidence type="ECO:0000256" key="4">
    <source>
        <dbReference type="ARBA" id="ARBA00022927"/>
    </source>
</evidence>
<proteinExistence type="predicted"/>
<dbReference type="Pfam" id="PF10168">
    <property type="entry name" value="Nup88"/>
    <property type="match status" value="1"/>
</dbReference>
<organism evidence="9 10">
    <name type="scientific">Aromia moschata</name>
    <dbReference type="NCBI Taxonomy" id="1265417"/>
    <lineage>
        <taxon>Eukaryota</taxon>
        <taxon>Metazoa</taxon>
        <taxon>Ecdysozoa</taxon>
        <taxon>Arthropoda</taxon>
        <taxon>Hexapoda</taxon>
        <taxon>Insecta</taxon>
        <taxon>Pterygota</taxon>
        <taxon>Neoptera</taxon>
        <taxon>Endopterygota</taxon>
        <taxon>Coleoptera</taxon>
        <taxon>Polyphaga</taxon>
        <taxon>Cucujiformia</taxon>
        <taxon>Chrysomeloidea</taxon>
        <taxon>Cerambycidae</taxon>
        <taxon>Cerambycinae</taxon>
        <taxon>Callichromatini</taxon>
        <taxon>Aromia</taxon>
    </lineage>
</organism>
<dbReference type="GO" id="GO:0000056">
    <property type="term" value="P:ribosomal small subunit export from nucleus"/>
    <property type="evidence" value="ECO:0007669"/>
    <property type="project" value="InterPro"/>
</dbReference>
<evidence type="ECO:0000256" key="5">
    <source>
        <dbReference type="ARBA" id="ARBA00023010"/>
    </source>
</evidence>
<comment type="caution">
    <text evidence="9">The sequence shown here is derived from an EMBL/GenBank/DDBJ whole genome shotgun (WGS) entry which is preliminary data.</text>
</comment>
<keyword evidence="8" id="KW-0175">Coiled coil</keyword>
<dbReference type="GO" id="GO:0006606">
    <property type="term" value="P:protein import into nucleus"/>
    <property type="evidence" value="ECO:0007669"/>
    <property type="project" value="TreeGrafter"/>
</dbReference>
<keyword evidence="10" id="KW-1185">Reference proteome</keyword>
<dbReference type="GO" id="GO:0017056">
    <property type="term" value="F:structural constituent of nuclear pore"/>
    <property type="evidence" value="ECO:0007669"/>
    <property type="project" value="InterPro"/>
</dbReference>
<keyword evidence="5" id="KW-0811">Translocation</keyword>
<reference evidence="9" key="1">
    <citation type="journal article" date="2023" name="Insect Mol. Biol.">
        <title>Genome sequencing provides insights into the evolution of gene families encoding plant cell wall-degrading enzymes in longhorned beetles.</title>
        <authorList>
            <person name="Shin N.R."/>
            <person name="Okamura Y."/>
            <person name="Kirsch R."/>
            <person name="Pauchet Y."/>
        </authorList>
    </citation>
    <scope>NUCLEOTIDE SEQUENCE</scope>
    <source>
        <strain evidence="9">AMC_N1</strain>
    </source>
</reference>
<evidence type="ECO:0000256" key="8">
    <source>
        <dbReference type="SAM" id="Coils"/>
    </source>
</evidence>
<keyword evidence="2" id="KW-0813">Transport</keyword>
<dbReference type="AlphaFoldDB" id="A0AAV8YJG9"/>
<dbReference type="PANTHER" id="PTHR13257">
    <property type="entry name" value="NUCLEOPORIN NUP84-RELATED"/>
    <property type="match status" value="1"/>
</dbReference>
<keyword evidence="3" id="KW-0509">mRNA transport</keyword>
<dbReference type="InterPro" id="IPR037700">
    <property type="entry name" value="NUP88/NUP82"/>
</dbReference>
<keyword evidence="4" id="KW-0653">Protein transport</keyword>
<accession>A0AAV8YJG9</accession>
<evidence type="ECO:0000256" key="3">
    <source>
        <dbReference type="ARBA" id="ARBA00022816"/>
    </source>
</evidence>
<evidence type="ECO:0000256" key="6">
    <source>
        <dbReference type="ARBA" id="ARBA00023132"/>
    </source>
</evidence>
<dbReference type="Proteomes" id="UP001162162">
    <property type="component" value="Unassembled WGS sequence"/>
</dbReference>
<keyword evidence="7" id="KW-0539">Nucleus</keyword>
<evidence type="ECO:0000256" key="2">
    <source>
        <dbReference type="ARBA" id="ARBA00022448"/>
    </source>
</evidence>
<sequence length="751" mass="85995">MLRLYQIENNEALNVSVFAVGEKPGGVFPGSKTPFLDIYGEIGVDFDFGHPEISEKTLIYDSEYNNGAVFTKFDSGIEEKKSLITIQTQTPEKIVPRNPTAKTREQNKKKWSDLTWPVYILRGDSRVYSINIDLNKRSKAVLKGPLPMTSFDAGDGEACSIICLNSSPQVACIAMSNGTLYHSYLLDIEEETYDKMRDCSNTPSEVPTKEIVGFETVELELGLATTEDDFEAKYKCPIRLHVDESRTGRYFATHSAGVHSVTITSLDDLQSFVNGPEDVDPAPDLFQSSSTAEYLLCTKTSVSERANPVLGFSLYYEPTSVITLLNDGSLVTLAILYASLPPKIEDLRIKDDEEFNSPLKKMLKEPFDQYIQKILMKASSQPLLKLSSSTTQSQEQYYELLQRVAQAFREDYFKHHTKAREEIDKRIQTLNMLKKNQQREIEMMNNEREVLQEKASNVAEKYEDIKDKQDELLKRCENLLLMVSRKKYEPSDAEKAFMDELTVGSEKTAGYGLVIDKIKNKMKYQQIQMENWKAQEVKKVAAINETHANTIRNNLQETNFCRPLISYLILDLQNYTPIIPYGPPPRAADFVFDIRFTKLHPIIPYGPPPRVAYLIFDIKFTRFHPHHPLTFPTVHPRGSPDYFFFEPHKLMIEKNENKETCLKAVKRRSSEPIFNFTGDCLYCGKSAKTDDDRKTRLCHRTVIRLVKGKETAKTILKRADERKDERAIAVKARINSVHCIVTEKARYHDEY</sequence>
<dbReference type="GO" id="GO:0005643">
    <property type="term" value="C:nuclear pore"/>
    <property type="evidence" value="ECO:0007669"/>
    <property type="project" value="UniProtKB-SubCell"/>
</dbReference>
<name>A0AAV8YJG9_9CUCU</name>
<dbReference type="InterPro" id="IPR019321">
    <property type="entry name" value="Nucleoporin_Nup88"/>
</dbReference>
<evidence type="ECO:0000256" key="7">
    <source>
        <dbReference type="ARBA" id="ARBA00023242"/>
    </source>
</evidence>
<dbReference type="GO" id="GO:0006406">
    <property type="term" value="P:mRNA export from nucleus"/>
    <property type="evidence" value="ECO:0007669"/>
    <property type="project" value="TreeGrafter"/>
</dbReference>
<dbReference type="PANTHER" id="PTHR13257:SF0">
    <property type="entry name" value="NUCLEAR PORE COMPLEX PROTEIN NUP88"/>
    <property type="match status" value="1"/>
</dbReference>
<feature type="coiled-coil region" evidence="8">
    <location>
        <begin position="420"/>
        <end position="479"/>
    </location>
</feature>
<evidence type="ECO:0000256" key="1">
    <source>
        <dbReference type="ARBA" id="ARBA00004567"/>
    </source>
</evidence>
<dbReference type="GO" id="GO:0000055">
    <property type="term" value="P:ribosomal large subunit export from nucleus"/>
    <property type="evidence" value="ECO:0007669"/>
    <property type="project" value="InterPro"/>
</dbReference>